<dbReference type="PANTHER" id="PTHR40069">
    <property type="entry name" value="YWBE PROTEIN"/>
    <property type="match status" value="1"/>
</dbReference>
<protein>
    <submittedName>
        <fullName evidence="1">YwbE family protein</fullName>
    </submittedName>
</protein>
<name>A0AA51UIQ9_9EURY</name>
<dbReference type="PANTHER" id="PTHR40069:SF1">
    <property type="entry name" value="YWBE PROTEIN"/>
    <property type="match status" value="1"/>
</dbReference>
<dbReference type="GeneID" id="84232882"/>
<dbReference type="RefSeq" id="WP_309310075.1">
    <property type="nucleotide sequence ID" value="NZ_CP133592.1"/>
</dbReference>
<reference evidence="1 2" key="1">
    <citation type="submission" date="2023-08" db="EMBL/GenBank/DDBJ databases">
        <title>Methanolobus mangrovi sp. nov. and Methanolobus sediminis sp. nov, two novel methylotrophic methanogens isolated from mangrove sediments in China.</title>
        <authorList>
            <person name="Zhou J."/>
        </authorList>
    </citation>
    <scope>NUCLEOTIDE SEQUENCE [LARGE SCALE GENOMIC DNA]</scope>
    <source>
        <strain evidence="1 2">FTZ6</strain>
    </source>
</reference>
<accession>A0AA51UIQ9</accession>
<proteinExistence type="predicted"/>
<organism evidence="1 2">
    <name type="scientific">Methanolobus sediminis</name>
    <dbReference type="NCBI Taxonomy" id="3072978"/>
    <lineage>
        <taxon>Archaea</taxon>
        <taxon>Methanobacteriati</taxon>
        <taxon>Methanobacteriota</taxon>
        <taxon>Stenosarchaea group</taxon>
        <taxon>Methanomicrobia</taxon>
        <taxon>Methanosarcinales</taxon>
        <taxon>Methanosarcinaceae</taxon>
        <taxon>Methanolobus</taxon>
    </lineage>
</organism>
<dbReference type="InterPro" id="IPR019240">
    <property type="entry name" value="DUF2196"/>
</dbReference>
<sequence>MNPGSTRKNIKIGLGVGIVLKHDQKTGKITRGVVKRILTNSSSHPHGIKVQLEDGSVGRVKEIYSGE</sequence>
<dbReference type="NCBIfam" id="TIGR03833">
    <property type="entry name" value="YwbE family protein"/>
    <property type="match status" value="1"/>
</dbReference>
<dbReference type="AlphaFoldDB" id="A0AA51UIQ9"/>
<evidence type="ECO:0000313" key="1">
    <source>
        <dbReference type="EMBL" id="WMW24262.1"/>
    </source>
</evidence>
<dbReference type="KEGG" id="mseb:RE474_09155"/>
<dbReference type="Proteomes" id="UP001182908">
    <property type="component" value="Chromosome"/>
</dbReference>
<dbReference type="EMBL" id="CP133592">
    <property type="protein sequence ID" value="WMW24262.1"/>
    <property type="molecule type" value="Genomic_DNA"/>
</dbReference>
<keyword evidence="2" id="KW-1185">Reference proteome</keyword>
<gene>
    <name evidence="1" type="ORF">RE474_09155</name>
</gene>
<dbReference type="Pfam" id="PF09962">
    <property type="entry name" value="DUF2196"/>
    <property type="match status" value="1"/>
</dbReference>
<evidence type="ECO:0000313" key="2">
    <source>
        <dbReference type="Proteomes" id="UP001182908"/>
    </source>
</evidence>